<evidence type="ECO:0000256" key="2">
    <source>
        <dbReference type="ARBA" id="ARBA00007688"/>
    </source>
</evidence>
<feature type="region of interest" description="Disordered" evidence="7">
    <location>
        <begin position="467"/>
        <end position="634"/>
    </location>
</feature>
<dbReference type="GO" id="GO:0000124">
    <property type="term" value="C:SAGA complex"/>
    <property type="evidence" value="ECO:0007669"/>
    <property type="project" value="InterPro"/>
</dbReference>
<keyword evidence="10" id="KW-1185">Reference proteome</keyword>
<gene>
    <name evidence="9" type="ORF">BSL78_08294</name>
</gene>
<dbReference type="SUPFAM" id="SSF47113">
    <property type="entry name" value="Histone-fold"/>
    <property type="match status" value="1"/>
</dbReference>
<dbReference type="SMART" id="SM00803">
    <property type="entry name" value="TAF"/>
    <property type="match status" value="1"/>
</dbReference>
<feature type="domain" description="TATA box binding protein associated factor (TAF) histone-like fold" evidence="8">
    <location>
        <begin position="11"/>
        <end position="75"/>
    </location>
</feature>
<dbReference type="InterPro" id="IPR046344">
    <property type="entry name" value="TAF6_C_sf"/>
</dbReference>
<organism evidence="9 10">
    <name type="scientific">Stichopus japonicus</name>
    <name type="common">Sea cucumber</name>
    <dbReference type="NCBI Taxonomy" id="307972"/>
    <lineage>
        <taxon>Eukaryota</taxon>
        <taxon>Metazoa</taxon>
        <taxon>Echinodermata</taxon>
        <taxon>Eleutherozoa</taxon>
        <taxon>Echinozoa</taxon>
        <taxon>Holothuroidea</taxon>
        <taxon>Aspidochirotacea</taxon>
        <taxon>Aspidochirotida</taxon>
        <taxon>Stichopodidae</taxon>
        <taxon>Apostichopus</taxon>
    </lineage>
</organism>
<evidence type="ECO:0000313" key="9">
    <source>
        <dbReference type="EMBL" id="PIK54772.1"/>
    </source>
</evidence>
<dbReference type="GO" id="GO:0003713">
    <property type="term" value="F:transcription coactivator activity"/>
    <property type="evidence" value="ECO:0007669"/>
    <property type="project" value="TreeGrafter"/>
</dbReference>
<dbReference type="PANTHER" id="PTHR10221:SF9">
    <property type="entry name" value="TRANSCRIPTION INITIATION FACTOR TFIID SUBUNIT 6"/>
    <property type="match status" value="1"/>
</dbReference>
<evidence type="ECO:0000256" key="5">
    <source>
        <dbReference type="ARBA" id="ARBA00023242"/>
    </source>
</evidence>
<accession>A0A2G8L3F5</accession>
<evidence type="ECO:0000256" key="7">
    <source>
        <dbReference type="SAM" id="MobiDB-lite"/>
    </source>
</evidence>
<comment type="subcellular location">
    <subcellularLocation>
        <location evidence="1">Nucleus</location>
    </subcellularLocation>
</comment>
<dbReference type="OrthoDB" id="361039at2759"/>
<dbReference type="InterPro" id="IPR011442">
    <property type="entry name" value="TAF6_C"/>
</dbReference>
<dbReference type="GO" id="GO:0046982">
    <property type="term" value="F:protein heterodimerization activity"/>
    <property type="evidence" value="ECO:0007669"/>
    <property type="project" value="InterPro"/>
</dbReference>
<dbReference type="Proteomes" id="UP000230750">
    <property type="component" value="Unassembled WGS sequence"/>
</dbReference>
<evidence type="ECO:0000256" key="6">
    <source>
        <dbReference type="ARBA" id="ARBA00040091"/>
    </source>
</evidence>
<keyword evidence="5" id="KW-0539">Nucleus</keyword>
<dbReference type="Gene3D" id="1.25.40.770">
    <property type="entry name" value="TAF6, C-terminal HEAT repeat domain"/>
    <property type="match status" value="1"/>
</dbReference>
<feature type="compositionally biased region" description="Low complexity" evidence="7">
    <location>
        <begin position="532"/>
        <end position="577"/>
    </location>
</feature>
<evidence type="ECO:0000259" key="8">
    <source>
        <dbReference type="SMART" id="SM00803"/>
    </source>
</evidence>
<evidence type="ECO:0000313" key="10">
    <source>
        <dbReference type="Proteomes" id="UP000230750"/>
    </source>
</evidence>
<reference evidence="9 10" key="1">
    <citation type="journal article" date="2017" name="PLoS Biol.">
        <title>The sea cucumber genome provides insights into morphological evolution and visceral regeneration.</title>
        <authorList>
            <person name="Zhang X."/>
            <person name="Sun L."/>
            <person name="Yuan J."/>
            <person name="Sun Y."/>
            <person name="Gao Y."/>
            <person name="Zhang L."/>
            <person name="Li S."/>
            <person name="Dai H."/>
            <person name="Hamel J.F."/>
            <person name="Liu C."/>
            <person name="Yu Y."/>
            <person name="Liu S."/>
            <person name="Lin W."/>
            <person name="Guo K."/>
            <person name="Jin S."/>
            <person name="Xu P."/>
            <person name="Storey K.B."/>
            <person name="Huan P."/>
            <person name="Zhang T."/>
            <person name="Zhou Y."/>
            <person name="Zhang J."/>
            <person name="Lin C."/>
            <person name="Li X."/>
            <person name="Xing L."/>
            <person name="Huo D."/>
            <person name="Sun M."/>
            <person name="Wang L."/>
            <person name="Mercier A."/>
            <person name="Li F."/>
            <person name="Yang H."/>
            <person name="Xiang J."/>
        </authorList>
    </citation>
    <scope>NUCLEOTIDE SEQUENCE [LARGE SCALE GENOMIC DNA]</scope>
    <source>
        <strain evidence="9">Shaxun</strain>
        <tissue evidence="9">Muscle</tissue>
    </source>
</reference>
<comment type="similarity">
    <text evidence="2">Belongs to the TAF6 family.</text>
</comment>
<evidence type="ECO:0000256" key="1">
    <source>
        <dbReference type="ARBA" id="ARBA00004123"/>
    </source>
</evidence>
<dbReference type="GO" id="GO:0046695">
    <property type="term" value="C:SLIK (SAGA-like) complex"/>
    <property type="evidence" value="ECO:0007669"/>
    <property type="project" value="InterPro"/>
</dbReference>
<dbReference type="Pfam" id="PF02969">
    <property type="entry name" value="TAF"/>
    <property type="match status" value="1"/>
</dbReference>
<dbReference type="GO" id="GO:0005669">
    <property type="term" value="C:transcription factor TFIID complex"/>
    <property type="evidence" value="ECO:0007669"/>
    <property type="project" value="InterPro"/>
</dbReference>
<dbReference type="FunFam" id="1.25.40.770:FF:000001">
    <property type="entry name" value="Transcription initiation factor TFIID subunit 6"/>
    <property type="match status" value="1"/>
</dbReference>
<dbReference type="InterPro" id="IPR037796">
    <property type="entry name" value="TAF6"/>
</dbReference>
<dbReference type="Gene3D" id="1.10.20.10">
    <property type="entry name" value="Histone, subunit A"/>
    <property type="match status" value="1"/>
</dbReference>
<dbReference type="PANTHER" id="PTHR10221">
    <property type="entry name" value="TRANSCRIPTION INITIATION FACTOR TFIID SUBUNIT 6"/>
    <property type="match status" value="1"/>
</dbReference>
<dbReference type="STRING" id="307972.A0A2G8L3F5"/>
<dbReference type="InterPro" id="IPR009072">
    <property type="entry name" value="Histone-fold"/>
</dbReference>
<comment type="caution">
    <text evidence="9">The sequence shown here is derived from an EMBL/GenBank/DDBJ whole genome shotgun (WGS) entry which is preliminary data.</text>
</comment>
<dbReference type="EMBL" id="MRZV01000234">
    <property type="protein sequence ID" value="PIK54772.1"/>
    <property type="molecule type" value="Genomic_DNA"/>
</dbReference>
<dbReference type="SUPFAM" id="SSF48371">
    <property type="entry name" value="ARM repeat"/>
    <property type="match status" value="1"/>
</dbReference>
<feature type="compositionally biased region" description="Polar residues" evidence="7">
    <location>
        <begin position="487"/>
        <end position="497"/>
    </location>
</feature>
<dbReference type="Pfam" id="PF07571">
    <property type="entry name" value="TAF6_C"/>
    <property type="match status" value="1"/>
</dbReference>
<keyword evidence="3" id="KW-0805">Transcription regulation</keyword>
<dbReference type="GO" id="GO:0016251">
    <property type="term" value="F:RNA polymerase II general transcription initiation factor activity"/>
    <property type="evidence" value="ECO:0007669"/>
    <property type="project" value="InterPro"/>
</dbReference>
<protein>
    <recommendedName>
        <fullName evidence="6">Transcription initiation factor TFIID subunit 6</fullName>
    </recommendedName>
</protein>
<dbReference type="InterPro" id="IPR016024">
    <property type="entry name" value="ARM-type_fold"/>
</dbReference>
<dbReference type="CDD" id="cd22931">
    <property type="entry name" value="HFD_TAF6"/>
    <property type="match status" value="1"/>
</dbReference>
<evidence type="ECO:0000256" key="3">
    <source>
        <dbReference type="ARBA" id="ARBA00023015"/>
    </source>
</evidence>
<name>A0A2G8L3F5_STIJA</name>
<dbReference type="InterPro" id="IPR004823">
    <property type="entry name" value="TAF_TATA-bd_Histone-like_dom"/>
</dbReference>
<keyword evidence="4" id="KW-0804">Transcription</keyword>
<dbReference type="CDD" id="cd08050">
    <property type="entry name" value="TAF6C"/>
    <property type="match status" value="1"/>
</dbReference>
<evidence type="ECO:0000256" key="4">
    <source>
        <dbReference type="ARBA" id="ARBA00023163"/>
    </source>
</evidence>
<dbReference type="GO" id="GO:0051123">
    <property type="term" value="P:RNA polymerase II preinitiation complex assembly"/>
    <property type="evidence" value="ECO:0007669"/>
    <property type="project" value="TreeGrafter"/>
</dbReference>
<sequence>MADPQKERKASVLSHESMKVIGETVGLPTLPDEASYALAEDATFRLKMLVQEAVKFMRKAKRRKLSTSDFDSSLQDQNIEPLYGLTVPDKIPFRFTSGGGRELHFVEEKEFDLSEMISSPLPKVPLDVSLKAHWLCVEGVQPAIPENPPPVDQEKQKVESTKATTHQKPVINNKNDKEGEKDRVLTLLNKAKDVTKEMRKAKDILSHELSVEQQLYYKEITEACVGSSEPKRAQALQSLASDSGLYQMLPRFSSFICEGVRVNVVQSNLALLIYLMRMVKALMDNPTLYLEKYLHEIIPAVVTCIVSKQLCLRPDIDNHWALRDFAARLMASICKKFSTSTNNIQARVSKTFDKSLSVDLAPLPTLYGAFAGLSELGPEVIKVIVMPKLKPLSERIKSVRDSSLSSNFDKIAAEHLKSLVLKQCSPYLKQVRTGPDTPDAYIEDFGPIGSALCNQVQKLRAQPGLAVNKPTIQIPPPRQSPLGSGPRTPTSGLSMSRSPGFPLMGDIKGPIPRSISVPGGPLTPTGKQSKFSPMSSSMAQKSKSSGSSVLIGGISSKPGSGKGGSSSSLSPSGLSKSAAFTFTGSMRDESGLSQSMSSAEGRRRSGEEGGNNGASMLMSLAHAATMQAPYKTKE</sequence>
<dbReference type="AlphaFoldDB" id="A0A2G8L3F5"/>
<proteinExistence type="inferred from homology"/>